<reference evidence="1" key="1">
    <citation type="submission" date="2022-09" db="EMBL/GenBank/DDBJ databases">
        <title>A Global Phylogenomic Analysis of the Shiitake Genus Lentinula.</title>
        <authorList>
            <consortium name="DOE Joint Genome Institute"/>
            <person name="Sierra-Patev S."/>
            <person name="Min B."/>
            <person name="Naranjo-Ortiz M."/>
            <person name="Looney B."/>
            <person name="Konkel Z."/>
            <person name="Slot J.C."/>
            <person name="Sakamoto Y."/>
            <person name="Steenwyk J.L."/>
            <person name="Rokas A."/>
            <person name="Carro J."/>
            <person name="Camarero S."/>
            <person name="Ferreira P."/>
            <person name="Molpeceres G."/>
            <person name="Ruiz-Duenas F.J."/>
            <person name="Serrano A."/>
            <person name="Henrissat B."/>
            <person name="Drula E."/>
            <person name="Hughes K.W."/>
            <person name="Mata J.L."/>
            <person name="Ishikawa N.K."/>
            <person name="Vargas-Isla R."/>
            <person name="Ushijima S."/>
            <person name="Smith C.A."/>
            <person name="Ahrendt S."/>
            <person name="Andreopoulos W."/>
            <person name="He G."/>
            <person name="Labutti K."/>
            <person name="Lipzen A."/>
            <person name="Ng V."/>
            <person name="Riley R."/>
            <person name="Sandor L."/>
            <person name="Barry K."/>
            <person name="Martinez A.T."/>
            <person name="Xiao Y."/>
            <person name="Gibbons J.G."/>
            <person name="Terashima K."/>
            <person name="Grigoriev I.V."/>
            <person name="Hibbett D.S."/>
        </authorList>
    </citation>
    <scope>NUCLEOTIDE SEQUENCE</scope>
    <source>
        <strain evidence="1">TMI1499</strain>
    </source>
</reference>
<keyword evidence="1" id="KW-0378">Hydrolase</keyword>
<keyword evidence="2" id="KW-1185">Reference proteome</keyword>
<dbReference type="EMBL" id="MU795184">
    <property type="protein sequence ID" value="KAJ3809011.1"/>
    <property type="molecule type" value="Genomic_DNA"/>
</dbReference>
<name>A0ACC1TWQ8_9AGAR</name>
<proteinExistence type="predicted"/>
<evidence type="ECO:0000313" key="2">
    <source>
        <dbReference type="Proteomes" id="UP001163835"/>
    </source>
</evidence>
<organism evidence="1 2">
    <name type="scientific">Lentinula aff. lateritia</name>
    <dbReference type="NCBI Taxonomy" id="2804960"/>
    <lineage>
        <taxon>Eukaryota</taxon>
        <taxon>Fungi</taxon>
        <taxon>Dikarya</taxon>
        <taxon>Basidiomycota</taxon>
        <taxon>Agaricomycotina</taxon>
        <taxon>Agaricomycetes</taxon>
        <taxon>Agaricomycetidae</taxon>
        <taxon>Agaricales</taxon>
        <taxon>Marasmiineae</taxon>
        <taxon>Omphalotaceae</taxon>
        <taxon>Lentinula</taxon>
    </lineage>
</organism>
<protein>
    <submittedName>
        <fullName evidence="1">Alpha/Beta hydrolase protein</fullName>
    </submittedName>
</protein>
<sequence length="455" mass="50909">MSARVSNISGATTKDALADFFLSKGMPITSRPEHISLITDVDSDGPSRQTFTAVVSFADESTLKKALSLSSSDRMLNNRILYFDDSFDGYTVLSEGTQVDIVALHGLNGHAFRSWEYYDSKTRERFMWLRDCLPEQIPAARVIAYGYNANVYSDVSMGRMRTFAETFLERLRYIRERNPARPLIIIAHSMGGLIIKQALIIAHNRADKRYDSIINSVSGIVFLGTPHQGGNGVDTARFVANFVRAFNIDVRVDLIKSLDPRSMVLFDLTDDFRQLVSSKGIEIASLFETKKTKIGIFSQVWINPQIVEERSATLGVIRERKTAINTKHSNLCKFRNSTDSSLISTLQALKEFCKDVVPAISSRHQSTQPPPPDDLKYVSLSDPGKLDSNKEYPVLILGQYTYWGMQWPFLHMIAAAQLSDDGQSKVLVMAGEFVGGIPTIRVESDELSQTLRLTL</sequence>
<evidence type="ECO:0000313" key="1">
    <source>
        <dbReference type="EMBL" id="KAJ3809011.1"/>
    </source>
</evidence>
<gene>
    <name evidence="1" type="ORF">F5876DRAFT_66823</name>
</gene>
<accession>A0ACC1TWQ8</accession>
<comment type="caution">
    <text evidence="1">The sequence shown here is derived from an EMBL/GenBank/DDBJ whole genome shotgun (WGS) entry which is preliminary data.</text>
</comment>
<dbReference type="Proteomes" id="UP001163835">
    <property type="component" value="Unassembled WGS sequence"/>
</dbReference>